<evidence type="ECO:0000256" key="6">
    <source>
        <dbReference type="ARBA" id="ARBA00023014"/>
    </source>
</evidence>
<protein>
    <recommendedName>
        <fullName evidence="8">Uracil-DNA glycosylase-like domain-containing protein</fullName>
    </recommendedName>
</protein>
<keyword evidence="5" id="KW-0408">Iron</keyword>
<keyword evidence="3" id="KW-0227">DNA damage</keyword>
<evidence type="ECO:0000256" key="7">
    <source>
        <dbReference type="ARBA" id="ARBA00023204"/>
    </source>
</evidence>
<keyword evidence="7" id="KW-0234">DNA repair</keyword>
<dbReference type="GO" id="GO:0046872">
    <property type="term" value="F:metal ion binding"/>
    <property type="evidence" value="ECO:0007669"/>
    <property type="project" value="UniProtKB-KW"/>
</dbReference>
<gene>
    <name evidence="9" type="ORF">UW79_C0020G0018</name>
</gene>
<dbReference type="Pfam" id="PF03167">
    <property type="entry name" value="UDG"/>
    <property type="match status" value="1"/>
</dbReference>
<dbReference type="CDD" id="cd10030">
    <property type="entry name" value="UDG-F4_TTUDGA_SPO1dp_like"/>
    <property type="match status" value="1"/>
</dbReference>
<comment type="caution">
    <text evidence="9">The sequence shown here is derived from an EMBL/GenBank/DDBJ whole genome shotgun (WGS) entry which is preliminary data.</text>
</comment>
<dbReference type="Proteomes" id="UP000034032">
    <property type="component" value="Unassembled WGS sequence"/>
</dbReference>
<evidence type="ECO:0000313" key="10">
    <source>
        <dbReference type="Proteomes" id="UP000034032"/>
    </source>
</evidence>
<keyword evidence="6" id="KW-0411">Iron-sulfur</keyword>
<reference evidence="9 10" key="1">
    <citation type="journal article" date="2015" name="Nature">
        <title>rRNA introns, odd ribosomes, and small enigmatic genomes across a large radiation of phyla.</title>
        <authorList>
            <person name="Brown C.T."/>
            <person name="Hug L.A."/>
            <person name="Thomas B.C."/>
            <person name="Sharon I."/>
            <person name="Castelle C.J."/>
            <person name="Singh A."/>
            <person name="Wilkins M.J."/>
            <person name="Williams K.H."/>
            <person name="Banfield J.F."/>
        </authorList>
    </citation>
    <scope>NUCLEOTIDE SEQUENCE [LARGE SCALE GENOMIC DNA]</scope>
</reference>
<dbReference type="InterPro" id="IPR005122">
    <property type="entry name" value="Uracil-DNA_glycosylase-like"/>
</dbReference>
<sequence>MPLMTPDPKMKGVHDALKRKFKGRQLLFGQGFIDAKVVFVAENPISENGSKDLTRWTPQSEKLLNQLIRSAGINKNKTYFTTVLKHCPQPNKVPTSKEIKSYVPFLREELKTIGPAIVVTLGNLALNGIGLRQPLANIHGRSFNFGSYELFPTFHPETALKSTEIKTLLEGDFIKLKQMIDSKKT</sequence>
<dbReference type="GO" id="GO:0097506">
    <property type="term" value="F:deaminated base DNA N-glycosylase activity"/>
    <property type="evidence" value="ECO:0007669"/>
    <property type="project" value="UniProtKB-ARBA"/>
</dbReference>
<dbReference type="EMBL" id="LCJR01000020">
    <property type="protein sequence ID" value="KKT81414.1"/>
    <property type="molecule type" value="Genomic_DNA"/>
</dbReference>
<dbReference type="SUPFAM" id="SSF52141">
    <property type="entry name" value="Uracil-DNA glycosylase-like"/>
    <property type="match status" value="1"/>
</dbReference>
<dbReference type="GO" id="GO:0051539">
    <property type="term" value="F:4 iron, 4 sulfur cluster binding"/>
    <property type="evidence" value="ECO:0007669"/>
    <property type="project" value="UniProtKB-KW"/>
</dbReference>
<name>A0A0G1NB32_9BACT</name>
<dbReference type="GO" id="GO:0006281">
    <property type="term" value="P:DNA repair"/>
    <property type="evidence" value="ECO:0007669"/>
    <property type="project" value="UniProtKB-KW"/>
</dbReference>
<evidence type="ECO:0000256" key="2">
    <source>
        <dbReference type="ARBA" id="ARBA00022723"/>
    </source>
</evidence>
<keyword evidence="1" id="KW-0004">4Fe-4S</keyword>
<evidence type="ECO:0000256" key="4">
    <source>
        <dbReference type="ARBA" id="ARBA00022801"/>
    </source>
</evidence>
<keyword evidence="2" id="KW-0479">Metal-binding</keyword>
<proteinExistence type="predicted"/>
<feature type="domain" description="Uracil-DNA glycosylase-like" evidence="8">
    <location>
        <begin position="28"/>
        <end position="174"/>
    </location>
</feature>
<evidence type="ECO:0000256" key="1">
    <source>
        <dbReference type="ARBA" id="ARBA00022485"/>
    </source>
</evidence>
<dbReference type="InterPro" id="IPR051536">
    <property type="entry name" value="UDG_Type-4/5"/>
</dbReference>
<dbReference type="AlphaFoldDB" id="A0A0G1NB32"/>
<organism evidence="9 10">
    <name type="scientific">Candidatus Yanofskybacteria bacterium GW2011_GWA2_44_9</name>
    <dbReference type="NCBI Taxonomy" id="1619025"/>
    <lineage>
        <taxon>Bacteria</taxon>
        <taxon>Candidatus Yanofskyibacteriota</taxon>
    </lineage>
</organism>
<evidence type="ECO:0000256" key="5">
    <source>
        <dbReference type="ARBA" id="ARBA00023004"/>
    </source>
</evidence>
<dbReference type="SMART" id="SM00987">
    <property type="entry name" value="UreE_C"/>
    <property type="match status" value="1"/>
</dbReference>
<evidence type="ECO:0000313" key="9">
    <source>
        <dbReference type="EMBL" id="KKT81414.1"/>
    </source>
</evidence>
<dbReference type="SMART" id="SM00986">
    <property type="entry name" value="UDG"/>
    <property type="match status" value="1"/>
</dbReference>
<dbReference type="InterPro" id="IPR036895">
    <property type="entry name" value="Uracil-DNA_glycosylase-like_sf"/>
</dbReference>
<dbReference type="Gene3D" id="3.40.470.10">
    <property type="entry name" value="Uracil-DNA glycosylase-like domain"/>
    <property type="match status" value="1"/>
</dbReference>
<dbReference type="PANTHER" id="PTHR33693:SF1">
    <property type="entry name" value="TYPE-4 URACIL-DNA GLYCOSYLASE"/>
    <property type="match status" value="1"/>
</dbReference>
<keyword evidence="4" id="KW-0378">Hydrolase</keyword>
<accession>A0A0G1NB32</accession>
<evidence type="ECO:0000259" key="8">
    <source>
        <dbReference type="SMART" id="SM00986"/>
    </source>
</evidence>
<evidence type="ECO:0000256" key="3">
    <source>
        <dbReference type="ARBA" id="ARBA00022763"/>
    </source>
</evidence>
<dbReference type="PANTHER" id="PTHR33693">
    <property type="entry name" value="TYPE-5 URACIL-DNA GLYCOSYLASE"/>
    <property type="match status" value="1"/>
</dbReference>